<dbReference type="EMBL" id="MCFA01000049">
    <property type="protein sequence ID" value="ORY12626.1"/>
    <property type="molecule type" value="Genomic_DNA"/>
</dbReference>
<protein>
    <submittedName>
        <fullName evidence="2">Uncharacterized protein</fullName>
    </submittedName>
</protein>
<evidence type="ECO:0000256" key="1">
    <source>
        <dbReference type="SAM" id="MobiDB-lite"/>
    </source>
</evidence>
<dbReference type="Proteomes" id="UP000193144">
    <property type="component" value="Unassembled WGS sequence"/>
</dbReference>
<gene>
    <name evidence="2" type="ORF">BCR34DRAFT_290014</name>
</gene>
<proteinExistence type="predicted"/>
<name>A0A1Y1ZQW0_9PLEO</name>
<dbReference type="AlphaFoldDB" id="A0A1Y1ZQW0"/>
<feature type="region of interest" description="Disordered" evidence="1">
    <location>
        <begin position="115"/>
        <end position="160"/>
    </location>
</feature>
<accession>A0A1Y1ZQW0</accession>
<comment type="caution">
    <text evidence="2">The sequence shown here is derived from an EMBL/GenBank/DDBJ whole genome shotgun (WGS) entry which is preliminary data.</text>
</comment>
<organism evidence="2 3">
    <name type="scientific">Clohesyomyces aquaticus</name>
    <dbReference type="NCBI Taxonomy" id="1231657"/>
    <lineage>
        <taxon>Eukaryota</taxon>
        <taxon>Fungi</taxon>
        <taxon>Dikarya</taxon>
        <taxon>Ascomycota</taxon>
        <taxon>Pezizomycotina</taxon>
        <taxon>Dothideomycetes</taxon>
        <taxon>Pleosporomycetidae</taxon>
        <taxon>Pleosporales</taxon>
        <taxon>Lindgomycetaceae</taxon>
        <taxon>Clohesyomyces</taxon>
    </lineage>
</organism>
<evidence type="ECO:0000313" key="2">
    <source>
        <dbReference type="EMBL" id="ORY12626.1"/>
    </source>
</evidence>
<keyword evidence="3" id="KW-1185">Reference proteome</keyword>
<sequence length="171" mass="19094">MLRILRTSSRPSLSRLKSQVRRLGGSRERKQNRTMSLHRLDSQVPNLISVSPLPERREMSDVMILDPGICALELLSTSSHQIRPSAKVQNLLLSTQNLGFISLLFSTRLTSISHFQSDPDPSPPFPSHRMCATATNSSPLPSLVQETPRPPTSPHPHIQESPIFLPFLEST</sequence>
<evidence type="ECO:0000313" key="3">
    <source>
        <dbReference type="Proteomes" id="UP000193144"/>
    </source>
</evidence>
<reference evidence="2 3" key="1">
    <citation type="submission" date="2016-07" db="EMBL/GenBank/DDBJ databases">
        <title>Pervasive Adenine N6-methylation of Active Genes in Fungi.</title>
        <authorList>
            <consortium name="DOE Joint Genome Institute"/>
            <person name="Mondo S.J."/>
            <person name="Dannebaum R.O."/>
            <person name="Kuo R.C."/>
            <person name="Labutti K."/>
            <person name="Haridas S."/>
            <person name="Kuo A."/>
            <person name="Salamov A."/>
            <person name="Ahrendt S.R."/>
            <person name="Lipzen A."/>
            <person name="Sullivan W."/>
            <person name="Andreopoulos W.B."/>
            <person name="Clum A."/>
            <person name="Lindquist E."/>
            <person name="Daum C."/>
            <person name="Ramamoorthy G.K."/>
            <person name="Gryganskyi A."/>
            <person name="Culley D."/>
            <person name="Magnuson J.K."/>
            <person name="James T.Y."/>
            <person name="O'Malley M.A."/>
            <person name="Stajich J.E."/>
            <person name="Spatafora J.W."/>
            <person name="Visel A."/>
            <person name="Grigoriev I.V."/>
        </authorList>
    </citation>
    <scope>NUCLEOTIDE SEQUENCE [LARGE SCALE GENOMIC DNA]</scope>
    <source>
        <strain evidence="2 3">CBS 115471</strain>
    </source>
</reference>